<name>A0A2P7AR59_9HYPH</name>
<organism evidence="1 2">
    <name type="scientific">Phyllobacterium endophyticum</name>
    <dbReference type="NCBI Taxonomy" id="1149773"/>
    <lineage>
        <taxon>Bacteria</taxon>
        <taxon>Pseudomonadati</taxon>
        <taxon>Pseudomonadota</taxon>
        <taxon>Alphaproteobacteria</taxon>
        <taxon>Hyphomicrobiales</taxon>
        <taxon>Phyllobacteriaceae</taxon>
        <taxon>Phyllobacterium</taxon>
    </lineage>
</organism>
<evidence type="ECO:0000313" key="2">
    <source>
        <dbReference type="Proteomes" id="UP000241158"/>
    </source>
</evidence>
<proteinExistence type="predicted"/>
<reference evidence="2" key="1">
    <citation type="submission" date="2017-11" db="EMBL/GenBank/DDBJ databases">
        <authorList>
            <person name="Kuznetsova I."/>
            <person name="Sazanova A."/>
            <person name="Chirak E."/>
            <person name="Safronova V."/>
            <person name="Willems A."/>
        </authorList>
    </citation>
    <scope>NUCLEOTIDE SEQUENCE [LARGE SCALE GENOMIC DNA]</scope>
    <source>
        <strain evidence="2">PEPV15</strain>
    </source>
</reference>
<keyword evidence="2" id="KW-1185">Reference proteome</keyword>
<dbReference type="RefSeq" id="WP_106717457.1">
    <property type="nucleotide sequence ID" value="NZ_JACHXT010000003.1"/>
</dbReference>
<dbReference type="AlphaFoldDB" id="A0A2P7AR59"/>
<dbReference type="Pfam" id="PF07721">
    <property type="entry name" value="TPR_4"/>
    <property type="match status" value="2"/>
</dbReference>
<sequence>MAWYFGNLAFAYYLAGRPADAVAAVSQKMEHPWYSTLAAAHARLGHLDEARASIDKFLLERPGWTIGKEAVWPSAKKPQLTEKLLKPYLADLAKAGLPAE</sequence>
<dbReference type="InterPro" id="IPR011717">
    <property type="entry name" value="TPR-4"/>
</dbReference>
<evidence type="ECO:0008006" key="3">
    <source>
        <dbReference type="Google" id="ProtNLM"/>
    </source>
</evidence>
<dbReference type="SUPFAM" id="SSF48452">
    <property type="entry name" value="TPR-like"/>
    <property type="match status" value="1"/>
</dbReference>
<dbReference type="EMBL" id="PGGN01000003">
    <property type="protein sequence ID" value="PSH56711.1"/>
    <property type="molecule type" value="Genomic_DNA"/>
</dbReference>
<gene>
    <name evidence="1" type="ORF">CU100_15275</name>
</gene>
<comment type="caution">
    <text evidence="1">The sequence shown here is derived from an EMBL/GenBank/DDBJ whole genome shotgun (WGS) entry which is preliminary data.</text>
</comment>
<dbReference type="InterPro" id="IPR011990">
    <property type="entry name" value="TPR-like_helical_dom_sf"/>
</dbReference>
<dbReference type="Gene3D" id="1.25.40.10">
    <property type="entry name" value="Tetratricopeptide repeat domain"/>
    <property type="match status" value="1"/>
</dbReference>
<dbReference type="OrthoDB" id="54411at2"/>
<dbReference type="Proteomes" id="UP000241158">
    <property type="component" value="Unassembled WGS sequence"/>
</dbReference>
<dbReference type="GO" id="GO:0042802">
    <property type="term" value="F:identical protein binding"/>
    <property type="evidence" value="ECO:0007669"/>
    <property type="project" value="InterPro"/>
</dbReference>
<protein>
    <recommendedName>
        <fullName evidence="3">Tetratricopeptide repeat protein</fullName>
    </recommendedName>
</protein>
<evidence type="ECO:0000313" key="1">
    <source>
        <dbReference type="EMBL" id="PSH56711.1"/>
    </source>
</evidence>
<accession>A0A2P7AR59</accession>